<keyword evidence="2" id="KW-1185">Reference proteome</keyword>
<reference evidence="2" key="1">
    <citation type="journal article" date="2014" name="Science">
        <title>Ancient hybridizations among the ancestral genomes of bread wheat.</title>
        <authorList>
            <consortium name="International Wheat Genome Sequencing Consortium,"/>
            <person name="Marcussen T."/>
            <person name="Sandve S.R."/>
            <person name="Heier L."/>
            <person name="Spannagl M."/>
            <person name="Pfeifer M."/>
            <person name="Jakobsen K.S."/>
            <person name="Wulff B.B."/>
            <person name="Steuernagel B."/>
            <person name="Mayer K.F."/>
            <person name="Olsen O.A."/>
        </authorList>
    </citation>
    <scope>NUCLEOTIDE SEQUENCE [LARGE SCALE GENOMIC DNA]</scope>
    <source>
        <strain evidence="2">cv. AL8/78</strain>
    </source>
</reference>
<sequence length="117" mass="13061">GSARSYSAWATPTRYRHAASQPASLAFASRSGRAMMVVAAMAYLWGGSASEAKGHTTFMACEWRLNDDRSVGDEMTREKKRFDVCGFDGERYHHHRRRHSFVLAGCMQQAESCSCGF</sequence>
<protein>
    <submittedName>
        <fullName evidence="1">Uncharacterized protein</fullName>
    </submittedName>
</protein>
<reference evidence="1" key="5">
    <citation type="journal article" date="2021" name="G3 (Bethesda)">
        <title>Aegilops tauschii genome assembly Aet v5.0 features greater sequence contiguity and improved annotation.</title>
        <authorList>
            <person name="Wang L."/>
            <person name="Zhu T."/>
            <person name="Rodriguez J.C."/>
            <person name="Deal K.R."/>
            <person name="Dubcovsky J."/>
            <person name="McGuire P.E."/>
            <person name="Lux T."/>
            <person name="Spannagl M."/>
            <person name="Mayer K.F.X."/>
            <person name="Baldrich P."/>
            <person name="Meyers B.C."/>
            <person name="Huo N."/>
            <person name="Gu Y.Q."/>
            <person name="Zhou H."/>
            <person name="Devos K.M."/>
            <person name="Bennetzen J.L."/>
            <person name="Unver T."/>
            <person name="Budak H."/>
            <person name="Gulick P.J."/>
            <person name="Galiba G."/>
            <person name="Kalapos B."/>
            <person name="Nelson D.R."/>
            <person name="Li P."/>
            <person name="You F.M."/>
            <person name="Luo M.C."/>
            <person name="Dvorak J."/>
        </authorList>
    </citation>
    <scope>NUCLEOTIDE SEQUENCE [LARGE SCALE GENOMIC DNA]</scope>
    <source>
        <strain evidence="1">cv. AL8/78</strain>
    </source>
</reference>
<reference evidence="1" key="3">
    <citation type="journal article" date="2017" name="Nature">
        <title>Genome sequence of the progenitor of the wheat D genome Aegilops tauschii.</title>
        <authorList>
            <person name="Luo M.C."/>
            <person name="Gu Y.Q."/>
            <person name="Puiu D."/>
            <person name="Wang H."/>
            <person name="Twardziok S.O."/>
            <person name="Deal K.R."/>
            <person name="Huo N."/>
            <person name="Zhu T."/>
            <person name="Wang L."/>
            <person name="Wang Y."/>
            <person name="McGuire P.E."/>
            <person name="Liu S."/>
            <person name="Long H."/>
            <person name="Ramasamy R.K."/>
            <person name="Rodriguez J.C."/>
            <person name="Van S.L."/>
            <person name="Yuan L."/>
            <person name="Wang Z."/>
            <person name="Xia Z."/>
            <person name="Xiao L."/>
            <person name="Anderson O.D."/>
            <person name="Ouyang S."/>
            <person name="Liang Y."/>
            <person name="Zimin A.V."/>
            <person name="Pertea G."/>
            <person name="Qi P."/>
            <person name="Bennetzen J.L."/>
            <person name="Dai X."/>
            <person name="Dawson M.W."/>
            <person name="Muller H.G."/>
            <person name="Kugler K."/>
            <person name="Rivarola-Duarte L."/>
            <person name="Spannagl M."/>
            <person name="Mayer K.F.X."/>
            <person name="Lu F.H."/>
            <person name="Bevan M.W."/>
            <person name="Leroy P."/>
            <person name="Li P."/>
            <person name="You F.M."/>
            <person name="Sun Q."/>
            <person name="Liu Z."/>
            <person name="Lyons E."/>
            <person name="Wicker T."/>
            <person name="Salzberg S.L."/>
            <person name="Devos K.M."/>
            <person name="Dvorak J."/>
        </authorList>
    </citation>
    <scope>NUCLEOTIDE SEQUENCE [LARGE SCALE GENOMIC DNA]</scope>
    <source>
        <strain evidence="1">cv. AL8/78</strain>
    </source>
</reference>
<dbReference type="AlphaFoldDB" id="A0A453G953"/>
<dbReference type="Gramene" id="AET3Gv20923100.3">
    <property type="protein sequence ID" value="AET3Gv20923100.3"/>
    <property type="gene ID" value="AET3Gv20923100"/>
</dbReference>
<dbReference type="EnsemblPlants" id="AET3Gv20923100.3">
    <property type="protein sequence ID" value="AET3Gv20923100.3"/>
    <property type="gene ID" value="AET3Gv20923100"/>
</dbReference>
<proteinExistence type="predicted"/>
<accession>A0A453G953</accession>
<dbReference type="Proteomes" id="UP000015105">
    <property type="component" value="Chromosome 3D"/>
</dbReference>
<evidence type="ECO:0000313" key="2">
    <source>
        <dbReference type="Proteomes" id="UP000015105"/>
    </source>
</evidence>
<evidence type="ECO:0000313" key="1">
    <source>
        <dbReference type="EnsemblPlants" id="AET3Gv20923100.3"/>
    </source>
</evidence>
<reference evidence="1" key="4">
    <citation type="submission" date="2019-03" db="UniProtKB">
        <authorList>
            <consortium name="EnsemblPlants"/>
        </authorList>
    </citation>
    <scope>IDENTIFICATION</scope>
</reference>
<organism evidence="1 2">
    <name type="scientific">Aegilops tauschii subsp. strangulata</name>
    <name type="common">Goatgrass</name>
    <dbReference type="NCBI Taxonomy" id="200361"/>
    <lineage>
        <taxon>Eukaryota</taxon>
        <taxon>Viridiplantae</taxon>
        <taxon>Streptophyta</taxon>
        <taxon>Embryophyta</taxon>
        <taxon>Tracheophyta</taxon>
        <taxon>Spermatophyta</taxon>
        <taxon>Magnoliopsida</taxon>
        <taxon>Liliopsida</taxon>
        <taxon>Poales</taxon>
        <taxon>Poaceae</taxon>
        <taxon>BOP clade</taxon>
        <taxon>Pooideae</taxon>
        <taxon>Triticodae</taxon>
        <taxon>Triticeae</taxon>
        <taxon>Triticinae</taxon>
        <taxon>Aegilops</taxon>
    </lineage>
</organism>
<name>A0A453G953_AEGTS</name>
<reference evidence="2" key="2">
    <citation type="journal article" date="2017" name="Nat. Plants">
        <title>The Aegilops tauschii genome reveals multiple impacts of transposons.</title>
        <authorList>
            <person name="Zhao G."/>
            <person name="Zou C."/>
            <person name="Li K."/>
            <person name="Wang K."/>
            <person name="Li T."/>
            <person name="Gao L."/>
            <person name="Zhang X."/>
            <person name="Wang H."/>
            <person name="Yang Z."/>
            <person name="Liu X."/>
            <person name="Jiang W."/>
            <person name="Mao L."/>
            <person name="Kong X."/>
            <person name="Jiao Y."/>
            <person name="Jia J."/>
        </authorList>
    </citation>
    <scope>NUCLEOTIDE SEQUENCE [LARGE SCALE GENOMIC DNA]</scope>
    <source>
        <strain evidence="2">cv. AL8/78</strain>
    </source>
</reference>